<dbReference type="Proteomes" id="UP001196413">
    <property type="component" value="Unassembled WGS sequence"/>
</dbReference>
<sequence length="54" mass="6159">MEVLLLPARVARRSTRRQITGQVKECWFGANMAKSYPHTSKARRLGDNVTQSKN</sequence>
<dbReference type="EMBL" id="JAHQIW010003207">
    <property type="protein sequence ID" value="KAJ1357630.1"/>
    <property type="molecule type" value="Genomic_DNA"/>
</dbReference>
<accession>A0AAD5MFJ2</accession>
<comment type="caution">
    <text evidence="1">The sequence shown here is derived from an EMBL/GenBank/DDBJ whole genome shotgun (WGS) entry which is preliminary data.</text>
</comment>
<keyword evidence="2" id="KW-1185">Reference proteome</keyword>
<evidence type="ECO:0000313" key="2">
    <source>
        <dbReference type="Proteomes" id="UP001196413"/>
    </source>
</evidence>
<dbReference type="AlphaFoldDB" id="A0AAD5MFJ2"/>
<name>A0AAD5MFJ2_PARTN</name>
<organism evidence="1 2">
    <name type="scientific">Parelaphostrongylus tenuis</name>
    <name type="common">Meningeal worm</name>
    <dbReference type="NCBI Taxonomy" id="148309"/>
    <lineage>
        <taxon>Eukaryota</taxon>
        <taxon>Metazoa</taxon>
        <taxon>Ecdysozoa</taxon>
        <taxon>Nematoda</taxon>
        <taxon>Chromadorea</taxon>
        <taxon>Rhabditida</taxon>
        <taxon>Rhabditina</taxon>
        <taxon>Rhabditomorpha</taxon>
        <taxon>Strongyloidea</taxon>
        <taxon>Metastrongylidae</taxon>
        <taxon>Parelaphostrongylus</taxon>
    </lineage>
</organism>
<protein>
    <submittedName>
        <fullName evidence="1">Uncharacterized protein</fullName>
    </submittedName>
</protein>
<gene>
    <name evidence="1" type="ORF">KIN20_015811</name>
</gene>
<reference evidence="1" key="1">
    <citation type="submission" date="2021-06" db="EMBL/GenBank/DDBJ databases">
        <title>Parelaphostrongylus tenuis whole genome reference sequence.</title>
        <authorList>
            <person name="Garwood T.J."/>
            <person name="Larsen P.A."/>
            <person name="Fountain-Jones N.M."/>
            <person name="Garbe J.R."/>
            <person name="Macchietto M.G."/>
            <person name="Kania S.A."/>
            <person name="Gerhold R.W."/>
            <person name="Richards J.E."/>
            <person name="Wolf T.M."/>
        </authorList>
    </citation>
    <scope>NUCLEOTIDE SEQUENCE</scope>
    <source>
        <strain evidence="1">MNPRO001-30</strain>
        <tissue evidence="1">Meninges</tissue>
    </source>
</reference>
<evidence type="ECO:0000313" key="1">
    <source>
        <dbReference type="EMBL" id="KAJ1357630.1"/>
    </source>
</evidence>
<proteinExistence type="predicted"/>